<sequence>MVEKSRKQLIVKICCVVAAFILWLYTSNDDNMSKTYKISNIPIEIVNEDYLTQAGLTLSPNQKFSTSLNVTGKPSEIYAVKPEQFKLVADLSVYAMKKGENRIPINIVRRPSGDINIINDGAMWISVEVDNYKEKTFPIQAQVKGDSKSGFHNDKPVIKPENVVVSGSERYVDTVDKVIADLELDNPDKNINLAVSLKAVDRLGKEVKEVRLTPNVSDVFVSIQKTKSVGVNIKTTGDIPKEFILKGILKRI</sequence>
<proteinExistence type="predicted"/>
<keyword evidence="3" id="KW-1185">Reference proteome</keyword>
<dbReference type="AlphaFoldDB" id="A0A6I6EVR8"/>
<organism evidence="2 3">
    <name type="scientific">Clostridium bovifaecis</name>
    <dbReference type="NCBI Taxonomy" id="2184719"/>
    <lineage>
        <taxon>Bacteria</taxon>
        <taxon>Bacillati</taxon>
        <taxon>Bacillota</taxon>
        <taxon>Clostridia</taxon>
        <taxon>Eubacteriales</taxon>
        <taxon>Clostridiaceae</taxon>
        <taxon>Clostridium</taxon>
    </lineage>
</organism>
<dbReference type="Proteomes" id="UP000422764">
    <property type="component" value="Chromosome"/>
</dbReference>
<reference evidence="2 3" key="1">
    <citation type="submission" date="2019-12" db="EMBL/GenBank/DDBJ databases">
        <title>Genome sequenceing of Clostridium bovifaecis.</title>
        <authorList>
            <person name="Yao Y."/>
        </authorList>
    </citation>
    <scope>NUCLEOTIDE SEQUENCE [LARGE SCALE GENOMIC DNA]</scope>
    <source>
        <strain evidence="2 3">BXX</strain>
    </source>
</reference>
<dbReference type="InterPro" id="IPR012505">
    <property type="entry name" value="YbbR"/>
</dbReference>
<evidence type="ECO:0000256" key="1">
    <source>
        <dbReference type="SAM" id="Phobius"/>
    </source>
</evidence>
<gene>
    <name evidence="2" type="ORF">GOM49_16250</name>
</gene>
<protein>
    <recommendedName>
        <fullName evidence="4">YbbR-like domain-containing protein</fullName>
    </recommendedName>
</protein>
<evidence type="ECO:0008006" key="4">
    <source>
        <dbReference type="Google" id="ProtNLM"/>
    </source>
</evidence>
<dbReference type="PANTHER" id="PTHR37804">
    <property type="entry name" value="CDAA REGULATORY PROTEIN CDAR"/>
    <property type="match status" value="1"/>
</dbReference>
<keyword evidence="1" id="KW-1133">Transmembrane helix</keyword>
<feature type="transmembrane region" description="Helical" evidence="1">
    <location>
        <begin position="9"/>
        <end position="26"/>
    </location>
</feature>
<keyword evidence="1" id="KW-0812">Transmembrane</keyword>
<dbReference type="Pfam" id="PF07949">
    <property type="entry name" value="YbbR"/>
    <property type="match status" value="1"/>
</dbReference>
<evidence type="ECO:0000313" key="2">
    <source>
        <dbReference type="EMBL" id="QGU96443.1"/>
    </source>
</evidence>
<dbReference type="PANTHER" id="PTHR37804:SF1">
    <property type="entry name" value="CDAA REGULATORY PROTEIN CDAR"/>
    <property type="match status" value="1"/>
</dbReference>
<accession>A0A6I6EVR8</accession>
<dbReference type="Gene3D" id="2.170.120.30">
    <property type="match status" value="1"/>
</dbReference>
<name>A0A6I6EVR8_9CLOT</name>
<evidence type="ECO:0000313" key="3">
    <source>
        <dbReference type="Proteomes" id="UP000422764"/>
    </source>
</evidence>
<keyword evidence="1" id="KW-0472">Membrane</keyword>
<dbReference type="Gene3D" id="2.170.120.40">
    <property type="entry name" value="YbbR-like domain"/>
    <property type="match status" value="1"/>
</dbReference>
<dbReference type="EMBL" id="CP046522">
    <property type="protein sequence ID" value="QGU96443.1"/>
    <property type="molecule type" value="Genomic_DNA"/>
</dbReference>
<dbReference type="InterPro" id="IPR053154">
    <property type="entry name" value="c-di-AMP_regulator"/>
</dbReference>